<organism evidence="1 2">
    <name type="scientific">Dentiscutata heterogama</name>
    <dbReference type="NCBI Taxonomy" id="1316150"/>
    <lineage>
        <taxon>Eukaryota</taxon>
        <taxon>Fungi</taxon>
        <taxon>Fungi incertae sedis</taxon>
        <taxon>Mucoromycota</taxon>
        <taxon>Glomeromycotina</taxon>
        <taxon>Glomeromycetes</taxon>
        <taxon>Diversisporales</taxon>
        <taxon>Gigasporaceae</taxon>
        <taxon>Dentiscutata</taxon>
    </lineage>
</organism>
<protein>
    <submittedName>
        <fullName evidence="1">2636_t:CDS:1</fullName>
    </submittedName>
</protein>
<name>A0ACA9PZ12_9GLOM</name>
<accession>A0ACA9PZ12</accession>
<feature type="non-terminal residue" evidence="1">
    <location>
        <position position="1"/>
    </location>
</feature>
<sequence length="54" mass="5807">SSLLVSLFFVVGVVHFGSFVVFGTSPFVVFVLVLCLVMELATASLKLTLLRVFG</sequence>
<keyword evidence="2" id="KW-1185">Reference proteome</keyword>
<gene>
    <name evidence="1" type="ORF">DHETER_LOCUS13186</name>
</gene>
<comment type="caution">
    <text evidence="1">The sequence shown here is derived from an EMBL/GenBank/DDBJ whole genome shotgun (WGS) entry which is preliminary data.</text>
</comment>
<reference evidence="1" key="1">
    <citation type="submission" date="2021-06" db="EMBL/GenBank/DDBJ databases">
        <authorList>
            <person name="Kallberg Y."/>
            <person name="Tangrot J."/>
            <person name="Rosling A."/>
        </authorList>
    </citation>
    <scope>NUCLEOTIDE SEQUENCE</scope>
    <source>
        <strain evidence="1">IL203A</strain>
    </source>
</reference>
<dbReference type="EMBL" id="CAJVPU010035002">
    <property type="protein sequence ID" value="CAG8726752.1"/>
    <property type="molecule type" value="Genomic_DNA"/>
</dbReference>
<proteinExistence type="predicted"/>
<evidence type="ECO:0000313" key="1">
    <source>
        <dbReference type="EMBL" id="CAG8726752.1"/>
    </source>
</evidence>
<dbReference type="Proteomes" id="UP000789702">
    <property type="component" value="Unassembled WGS sequence"/>
</dbReference>
<feature type="non-terminal residue" evidence="1">
    <location>
        <position position="54"/>
    </location>
</feature>
<evidence type="ECO:0000313" key="2">
    <source>
        <dbReference type="Proteomes" id="UP000789702"/>
    </source>
</evidence>